<dbReference type="PROSITE" id="PS50883">
    <property type="entry name" value="EAL"/>
    <property type="match status" value="1"/>
</dbReference>
<organism evidence="4 5">
    <name type="scientific">Novosphingobium album</name>
    <name type="common">ex Liu et al. 2023</name>
    <dbReference type="NCBI Taxonomy" id="3031130"/>
    <lineage>
        <taxon>Bacteria</taxon>
        <taxon>Pseudomonadati</taxon>
        <taxon>Pseudomonadota</taxon>
        <taxon>Alphaproteobacteria</taxon>
        <taxon>Sphingomonadales</taxon>
        <taxon>Sphingomonadaceae</taxon>
        <taxon>Novosphingobium</taxon>
    </lineage>
</organism>
<sequence>MVAAVRRLRGHIPFGYFWPLLLLTGTCLGCTILLLFVGARAQDTMQLEREEQALVNVLATATAMVRHDLQDYAKWDDAVRHLGRNFDADWMDDNVVAFLGRTQGYNDIFVLDGQDRTIFSFRDRAPQASTARQRLGPDFEASIRMVRRMPTDGSPIVSGFTRADGRVYLFATAAVVPLTHKVTLPDGPTKLIVIARVVDRDVLAEFTRDFIQKDMRLAAAPSALRPKVAIKGFGGQAIGWLTWLPHRPGTLLRQRLAPAIGVMALVALVAAGLVLRRGARAIDDLQRSELRARHLSEHDALTGLPNRRALVARTSEWLAQGERLSLLFMDLDGFKNANDLYGHGAGDLLLRETARRIRSAVGEAFVARAGGDEFAVLVRSGQADDVNKIAEAILGQFVQPFSLGAYNIKLGISIGFAEAAGAPADTQDEMMRPADVAMYAAKADGKNCARVYAPALDENLHLRLRLESDLRQAIEKEEIFVHYQPIIDAGTGVTVAVEALARWSDPLHGHVPPDVFIPIAEMSGLINAIGRQVLMAACQAMRHTNLDLAINLSPAQFWDGGLLDDVRTALEETGFPPERLELEITESLMLRHPQRAVEVVNSLRALGIRIALDDFGTGIASIGYLQQFQLDRLKIDKTFIAPIEHDAKAREMLVSITGLARACNLEICAEGIETDGQARLARMAGCGRLQGWLFGKPQAAAAVVNMLDDAERPRLHKLKTA</sequence>
<dbReference type="Pfam" id="PF00990">
    <property type="entry name" value="GGDEF"/>
    <property type="match status" value="1"/>
</dbReference>
<dbReference type="InterPro" id="IPR001633">
    <property type="entry name" value="EAL_dom"/>
</dbReference>
<dbReference type="InterPro" id="IPR000160">
    <property type="entry name" value="GGDEF_dom"/>
</dbReference>
<dbReference type="CDD" id="cd01949">
    <property type="entry name" value="GGDEF"/>
    <property type="match status" value="1"/>
</dbReference>
<dbReference type="PANTHER" id="PTHR44757">
    <property type="entry name" value="DIGUANYLATE CYCLASE DGCP"/>
    <property type="match status" value="1"/>
</dbReference>
<comment type="caution">
    <text evidence="4">The sequence shown here is derived from an EMBL/GenBank/DDBJ whole genome shotgun (WGS) entry which is preliminary data.</text>
</comment>
<evidence type="ECO:0000256" key="1">
    <source>
        <dbReference type="SAM" id="Phobius"/>
    </source>
</evidence>
<protein>
    <submittedName>
        <fullName evidence="4">EAL domain-containing protein</fullName>
    </submittedName>
</protein>
<feature type="domain" description="EAL" evidence="2">
    <location>
        <begin position="463"/>
        <end position="711"/>
    </location>
</feature>
<dbReference type="PROSITE" id="PS50887">
    <property type="entry name" value="GGDEF"/>
    <property type="match status" value="1"/>
</dbReference>
<dbReference type="PANTHER" id="PTHR44757:SF2">
    <property type="entry name" value="BIOFILM ARCHITECTURE MAINTENANCE PROTEIN MBAA"/>
    <property type="match status" value="1"/>
</dbReference>
<accession>A0ABT5WXQ7</accession>
<reference evidence="4 5" key="1">
    <citation type="submission" date="2023-03" db="EMBL/GenBank/DDBJ databases">
        <title>NovoSphingobium album sp. nov. isolated from polycyclic aromatic hydrocarbons- and heavy-metal polluted soil.</title>
        <authorList>
            <person name="Liu Z."/>
            <person name="Wang K."/>
        </authorList>
    </citation>
    <scope>NUCLEOTIDE SEQUENCE [LARGE SCALE GENOMIC DNA]</scope>
    <source>
        <strain evidence="4 5">H3SJ31-1</strain>
    </source>
</reference>
<dbReference type="SMART" id="SM00267">
    <property type="entry name" value="GGDEF"/>
    <property type="match status" value="1"/>
</dbReference>
<dbReference type="SUPFAM" id="SSF55073">
    <property type="entry name" value="Nucleotide cyclase"/>
    <property type="match status" value="1"/>
</dbReference>
<dbReference type="InterPro" id="IPR029787">
    <property type="entry name" value="Nucleotide_cyclase"/>
</dbReference>
<evidence type="ECO:0000259" key="2">
    <source>
        <dbReference type="PROSITE" id="PS50883"/>
    </source>
</evidence>
<evidence type="ECO:0000259" key="3">
    <source>
        <dbReference type="PROSITE" id="PS50887"/>
    </source>
</evidence>
<dbReference type="InterPro" id="IPR052155">
    <property type="entry name" value="Biofilm_reg_signaling"/>
</dbReference>
<gene>
    <name evidence="4" type="ORF">PYV00_23610</name>
</gene>
<dbReference type="InterPro" id="IPR035919">
    <property type="entry name" value="EAL_sf"/>
</dbReference>
<dbReference type="RefSeq" id="WP_275230802.1">
    <property type="nucleotide sequence ID" value="NZ_JARESE010000098.1"/>
</dbReference>
<dbReference type="EMBL" id="JARESE010000098">
    <property type="protein sequence ID" value="MDE8654684.1"/>
    <property type="molecule type" value="Genomic_DNA"/>
</dbReference>
<dbReference type="Gene3D" id="3.20.20.450">
    <property type="entry name" value="EAL domain"/>
    <property type="match status" value="1"/>
</dbReference>
<evidence type="ECO:0000313" key="4">
    <source>
        <dbReference type="EMBL" id="MDE8654684.1"/>
    </source>
</evidence>
<keyword evidence="5" id="KW-1185">Reference proteome</keyword>
<dbReference type="Pfam" id="PF05228">
    <property type="entry name" value="CHASE4"/>
    <property type="match status" value="1"/>
</dbReference>
<feature type="transmembrane region" description="Helical" evidence="1">
    <location>
        <begin position="256"/>
        <end position="275"/>
    </location>
</feature>
<dbReference type="InterPro" id="IPR043128">
    <property type="entry name" value="Rev_trsase/Diguanyl_cyclase"/>
</dbReference>
<dbReference type="Gene3D" id="3.30.70.270">
    <property type="match status" value="1"/>
</dbReference>
<dbReference type="Pfam" id="PF00563">
    <property type="entry name" value="EAL"/>
    <property type="match status" value="1"/>
</dbReference>
<evidence type="ECO:0000313" key="5">
    <source>
        <dbReference type="Proteomes" id="UP001216253"/>
    </source>
</evidence>
<dbReference type="NCBIfam" id="TIGR00254">
    <property type="entry name" value="GGDEF"/>
    <property type="match status" value="1"/>
</dbReference>
<feature type="transmembrane region" description="Helical" evidence="1">
    <location>
        <begin position="16"/>
        <end position="39"/>
    </location>
</feature>
<dbReference type="SUPFAM" id="SSF141868">
    <property type="entry name" value="EAL domain-like"/>
    <property type="match status" value="1"/>
</dbReference>
<keyword evidence="1" id="KW-0812">Transmembrane</keyword>
<dbReference type="Proteomes" id="UP001216253">
    <property type="component" value="Unassembled WGS sequence"/>
</dbReference>
<proteinExistence type="predicted"/>
<feature type="domain" description="GGDEF" evidence="3">
    <location>
        <begin position="322"/>
        <end position="454"/>
    </location>
</feature>
<dbReference type="CDD" id="cd01948">
    <property type="entry name" value="EAL"/>
    <property type="match status" value="1"/>
</dbReference>
<keyword evidence="1" id="KW-0472">Membrane</keyword>
<dbReference type="InterPro" id="IPR007892">
    <property type="entry name" value="CHASE4"/>
</dbReference>
<keyword evidence="1" id="KW-1133">Transmembrane helix</keyword>
<name>A0ABT5WXQ7_9SPHN</name>
<dbReference type="SMART" id="SM00052">
    <property type="entry name" value="EAL"/>
    <property type="match status" value="1"/>
</dbReference>